<evidence type="ECO:0000256" key="17">
    <source>
        <dbReference type="ARBA" id="ARBA00023264"/>
    </source>
</evidence>
<keyword evidence="10 18" id="KW-0808">Transferase</keyword>
<evidence type="ECO:0000256" key="4">
    <source>
        <dbReference type="ARBA" id="ARBA00005189"/>
    </source>
</evidence>
<dbReference type="AlphaFoldDB" id="A0A926D0K1"/>
<feature type="transmembrane region" description="Helical" evidence="19">
    <location>
        <begin position="198"/>
        <end position="219"/>
    </location>
</feature>
<evidence type="ECO:0000256" key="7">
    <source>
        <dbReference type="ARBA" id="ARBA00019373"/>
    </source>
</evidence>
<evidence type="ECO:0000256" key="13">
    <source>
        <dbReference type="ARBA" id="ARBA00022989"/>
    </source>
</evidence>
<keyword evidence="21" id="KW-1185">Reference proteome</keyword>
<keyword evidence="14" id="KW-0443">Lipid metabolism</keyword>
<keyword evidence="8" id="KW-1003">Cell membrane</keyword>
<evidence type="ECO:0000256" key="12">
    <source>
        <dbReference type="ARBA" id="ARBA00022695"/>
    </source>
</evidence>
<name>A0A926D0K1_9FIRM</name>
<sequence>MGTRIITGIVALCMVAFFLTFRGWAADLMLIAFLLVAQWEVLTALKSKYPKIGRWPVYIFGILLLPAFLWKGLTGAVILLSACLVAQMTCALFEGRSVDNIIAGSFTLLYPSLPFAFLIALNHWPDYWVGLYGLLIAVAGSSICDIGAYFTGTFIGKHKLCPEISPKKTVEGAIGGFVWNLIFCMGVGYFAQGAGIPLWHFAILAVLSSLAGELGDLAASQIKRFCGIKDYGKVFPGHGGVMDRFDGIVFNAVAVFGYFTLFLL</sequence>
<evidence type="ECO:0000256" key="14">
    <source>
        <dbReference type="ARBA" id="ARBA00023098"/>
    </source>
</evidence>
<evidence type="ECO:0000256" key="3">
    <source>
        <dbReference type="ARBA" id="ARBA00005119"/>
    </source>
</evidence>
<feature type="transmembrane region" description="Helical" evidence="19">
    <location>
        <begin position="245"/>
        <end position="263"/>
    </location>
</feature>
<dbReference type="EMBL" id="JACRSO010000002">
    <property type="protein sequence ID" value="MBC8529018.1"/>
    <property type="molecule type" value="Genomic_DNA"/>
</dbReference>
<comment type="catalytic activity">
    <reaction evidence="1 18">
        <text>a 1,2-diacyl-sn-glycero-3-phosphate + CTP + H(+) = a CDP-1,2-diacyl-sn-glycerol + diphosphate</text>
        <dbReference type="Rhea" id="RHEA:16229"/>
        <dbReference type="ChEBI" id="CHEBI:15378"/>
        <dbReference type="ChEBI" id="CHEBI:33019"/>
        <dbReference type="ChEBI" id="CHEBI:37563"/>
        <dbReference type="ChEBI" id="CHEBI:58332"/>
        <dbReference type="ChEBI" id="CHEBI:58608"/>
        <dbReference type="EC" id="2.7.7.41"/>
    </reaction>
</comment>
<comment type="pathway">
    <text evidence="4">Lipid metabolism.</text>
</comment>
<proteinExistence type="inferred from homology"/>
<feature type="transmembrane region" description="Helical" evidence="19">
    <location>
        <begin position="5"/>
        <end position="22"/>
    </location>
</feature>
<dbReference type="PANTHER" id="PTHR46382:SF1">
    <property type="entry name" value="PHOSPHATIDATE CYTIDYLYLTRANSFERASE"/>
    <property type="match status" value="1"/>
</dbReference>
<evidence type="ECO:0000256" key="19">
    <source>
        <dbReference type="SAM" id="Phobius"/>
    </source>
</evidence>
<evidence type="ECO:0000256" key="16">
    <source>
        <dbReference type="ARBA" id="ARBA00023209"/>
    </source>
</evidence>
<protein>
    <recommendedName>
        <fullName evidence="7 18">Phosphatidate cytidylyltransferase</fullName>
        <ecNumber evidence="6 18">2.7.7.41</ecNumber>
    </recommendedName>
</protein>
<evidence type="ECO:0000256" key="15">
    <source>
        <dbReference type="ARBA" id="ARBA00023136"/>
    </source>
</evidence>
<evidence type="ECO:0000313" key="20">
    <source>
        <dbReference type="EMBL" id="MBC8529018.1"/>
    </source>
</evidence>
<evidence type="ECO:0000256" key="6">
    <source>
        <dbReference type="ARBA" id="ARBA00012487"/>
    </source>
</evidence>
<dbReference type="PROSITE" id="PS01315">
    <property type="entry name" value="CDS"/>
    <property type="match status" value="1"/>
</dbReference>
<accession>A0A926D0K1</accession>
<keyword evidence="11 18" id="KW-0812">Transmembrane</keyword>
<feature type="transmembrane region" description="Helical" evidence="19">
    <location>
        <begin position="100"/>
        <end position="121"/>
    </location>
</feature>
<feature type="transmembrane region" description="Helical" evidence="19">
    <location>
        <begin position="28"/>
        <end position="45"/>
    </location>
</feature>
<keyword evidence="12 18" id="KW-0548">Nucleotidyltransferase</keyword>
<evidence type="ECO:0000256" key="5">
    <source>
        <dbReference type="ARBA" id="ARBA00010185"/>
    </source>
</evidence>
<evidence type="ECO:0000313" key="21">
    <source>
        <dbReference type="Proteomes" id="UP000654279"/>
    </source>
</evidence>
<evidence type="ECO:0000256" key="11">
    <source>
        <dbReference type="ARBA" id="ARBA00022692"/>
    </source>
</evidence>
<dbReference type="GO" id="GO:0005886">
    <property type="term" value="C:plasma membrane"/>
    <property type="evidence" value="ECO:0007669"/>
    <property type="project" value="UniProtKB-SubCell"/>
</dbReference>
<comment type="subcellular location">
    <subcellularLocation>
        <location evidence="2">Cell membrane</location>
        <topology evidence="2">Multi-pass membrane protein</topology>
    </subcellularLocation>
</comment>
<keyword evidence="16" id="KW-0594">Phospholipid biosynthesis</keyword>
<dbReference type="Proteomes" id="UP000654279">
    <property type="component" value="Unassembled WGS sequence"/>
</dbReference>
<feature type="transmembrane region" description="Helical" evidence="19">
    <location>
        <begin position="172"/>
        <end position="192"/>
    </location>
</feature>
<dbReference type="InterPro" id="IPR000374">
    <property type="entry name" value="PC_trans"/>
</dbReference>
<evidence type="ECO:0000256" key="9">
    <source>
        <dbReference type="ARBA" id="ARBA00022516"/>
    </source>
</evidence>
<evidence type="ECO:0000256" key="8">
    <source>
        <dbReference type="ARBA" id="ARBA00022475"/>
    </source>
</evidence>
<dbReference type="GO" id="GO:0004605">
    <property type="term" value="F:phosphatidate cytidylyltransferase activity"/>
    <property type="evidence" value="ECO:0007669"/>
    <property type="project" value="UniProtKB-EC"/>
</dbReference>
<dbReference type="Pfam" id="PF01148">
    <property type="entry name" value="CTP_transf_1"/>
    <property type="match status" value="1"/>
</dbReference>
<organism evidence="20 21">
    <name type="scientific">Luoshenia tenuis</name>
    <dbReference type="NCBI Taxonomy" id="2763654"/>
    <lineage>
        <taxon>Bacteria</taxon>
        <taxon>Bacillati</taxon>
        <taxon>Bacillota</taxon>
        <taxon>Clostridia</taxon>
        <taxon>Christensenellales</taxon>
        <taxon>Christensenellaceae</taxon>
        <taxon>Luoshenia</taxon>
    </lineage>
</organism>
<keyword evidence="9" id="KW-0444">Lipid biosynthesis</keyword>
<feature type="transmembrane region" description="Helical" evidence="19">
    <location>
        <begin position="127"/>
        <end position="151"/>
    </location>
</feature>
<dbReference type="RefSeq" id="WP_249284929.1">
    <property type="nucleotide sequence ID" value="NZ_JACRSO010000002.1"/>
</dbReference>
<keyword evidence="17" id="KW-1208">Phospholipid metabolism</keyword>
<dbReference type="PANTHER" id="PTHR46382">
    <property type="entry name" value="PHOSPHATIDATE CYTIDYLYLTRANSFERASE"/>
    <property type="match status" value="1"/>
</dbReference>
<comment type="caution">
    <text evidence="20">The sequence shown here is derived from an EMBL/GenBank/DDBJ whole genome shotgun (WGS) entry which is preliminary data.</text>
</comment>
<comment type="similarity">
    <text evidence="5 18">Belongs to the CDS family.</text>
</comment>
<evidence type="ECO:0000256" key="2">
    <source>
        <dbReference type="ARBA" id="ARBA00004651"/>
    </source>
</evidence>
<gene>
    <name evidence="20" type="ORF">H8699_06225</name>
</gene>
<feature type="transmembrane region" description="Helical" evidence="19">
    <location>
        <begin position="52"/>
        <end position="70"/>
    </location>
</feature>
<dbReference type="GO" id="GO:0016024">
    <property type="term" value="P:CDP-diacylglycerol biosynthetic process"/>
    <property type="evidence" value="ECO:0007669"/>
    <property type="project" value="TreeGrafter"/>
</dbReference>
<keyword evidence="13 19" id="KW-1133">Transmembrane helix</keyword>
<evidence type="ECO:0000256" key="18">
    <source>
        <dbReference type="RuleBase" id="RU003938"/>
    </source>
</evidence>
<evidence type="ECO:0000256" key="10">
    <source>
        <dbReference type="ARBA" id="ARBA00022679"/>
    </source>
</evidence>
<dbReference type="EC" id="2.7.7.41" evidence="6 18"/>
<keyword evidence="15 19" id="KW-0472">Membrane</keyword>
<evidence type="ECO:0000256" key="1">
    <source>
        <dbReference type="ARBA" id="ARBA00001698"/>
    </source>
</evidence>
<reference evidence="20" key="1">
    <citation type="submission" date="2020-08" db="EMBL/GenBank/DDBJ databases">
        <title>Genome public.</title>
        <authorList>
            <person name="Liu C."/>
            <person name="Sun Q."/>
        </authorList>
    </citation>
    <scope>NUCLEOTIDE SEQUENCE</scope>
    <source>
        <strain evidence="20">NSJ-44</strain>
    </source>
</reference>
<comment type="pathway">
    <text evidence="3 18">Phospholipid metabolism; CDP-diacylglycerol biosynthesis; CDP-diacylglycerol from sn-glycerol 3-phosphate: step 3/3.</text>
</comment>